<dbReference type="InterPro" id="IPR027271">
    <property type="entry name" value="Acetolactate_synth/TF_NikR_C"/>
</dbReference>
<feature type="domain" description="Transcription factor NikR nickel binding C-terminal" evidence="9">
    <location>
        <begin position="54"/>
        <end position="130"/>
    </location>
</feature>
<evidence type="ECO:0000256" key="7">
    <source>
        <dbReference type="HAMAP-Rule" id="MF_00476"/>
    </source>
</evidence>
<dbReference type="SUPFAM" id="SSF47598">
    <property type="entry name" value="Ribbon-helix-helix"/>
    <property type="match status" value="1"/>
</dbReference>
<proteinExistence type="inferred from homology"/>
<keyword evidence="2 7" id="KW-0533">Nickel</keyword>
<dbReference type="GO" id="GO:0010045">
    <property type="term" value="P:response to nickel cation"/>
    <property type="evidence" value="ECO:0007669"/>
    <property type="project" value="InterPro"/>
</dbReference>
<dbReference type="OrthoDB" id="9806294at2"/>
<comment type="similarity">
    <text evidence="1 7">Belongs to the transcriptional regulatory CopG/NikR family.</text>
</comment>
<evidence type="ECO:0000256" key="2">
    <source>
        <dbReference type="ARBA" id="ARBA00022596"/>
    </source>
</evidence>
<feature type="domain" description="Ribbon-helix-helix protein CopG" evidence="8">
    <location>
        <begin position="2"/>
        <end position="41"/>
    </location>
</feature>
<feature type="binding site" evidence="7">
    <location>
        <position position="88"/>
    </location>
    <ligand>
        <name>Ni(2+)</name>
        <dbReference type="ChEBI" id="CHEBI:49786"/>
    </ligand>
</feature>
<gene>
    <name evidence="10" type="ORF">GGD90_002918</name>
</gene>
<dbReference type="InterPro" id="IPR050192">
    <property type="entry name" value="CopG/NikR_regulator"/>
</dbReference>
<evidence type="ECO:0000313" key="10">
    <source>
        <dbReference type="EMBL" id="MBB4248526.1"/>
    </source>
</evidence>
<dbReference type="InterPro" id="IPR022988">
    <property type="entry name" value="Ni_resp_reg_NikR"/>
</dbReference>
<sequence>MERFTISLDSELAAQFDALIADRAYDNRSEAVRDIIRAQLEAWRLERDEAPYCVASLSYVYNHHERDLAERLASLQHDHHDLTVSTMHAHLDHENCLEAAFLRGPTAAVKQFAATLTAERGVRHGKLNLIAVELADDHVHAHAAAASVEMHHHHLKPAR</sequence>
<dbReference type="Pfam" id="PF01402">
    <property type="entry name" value="RHH_1"/>
    <property type="match status" value="1"/>
</dbReference>
<feature type="binding site" evidence="7">
    <location>
        <position position="77"/>
    </location>
    <ligand>
        <name>Ni(2+)</name>
        <dbReference type="ChEBI" id="CHEBI:49786"/>
    </ligand>
</feature>
<dbReference type="GO" id="GO:0003700">
    <property type="term" value="F:DNA-binding transcription factor activity"/>
    <property type="evidence" value="ECO:0007669"/>
    <property type="project" value="UniProtKB-UniRule"/>
</dbReference>
<dbReference type="EMBL" id="JACIGE010000011">
    <property type="protein sequence ID" value="MBB4248526.1"/>
    <property type="molecule type" value="Genomic_DNA"/>
</dbReference>
<dbReference type="Gene3D" id="1.10.1220.10">
    <property type="entry name" value="Met repressor-like"/>
    <property type="match status" value="1"/>
</dbReference>
<dbReference type="Gene3D" id="3.30.70.1150">
    <property type="entry name" value="ACT-like. Chain A, domain 2"/>
    <property type="match status" value="1"/>
</dbReference>
<evidence type="ECO:0000256" key="4">
    <source>
        <dbReference type="ARBA" id="ARBA00023015"/>
    </source>
</evidence>
<evidence type="ECO:0000313" key="11">
    <source>
        <dbReference type="Proteomes" id="UP000587070"/>
    </source>
</evidence>
<protein>
    <recommendedName>
        <fullName evidence="7">Putative nickel-responsive regulator</fullName>
    </recommendedName>
</protein>
<keyword evidence="5 7" id="KW-0238">DNA-binding</keyword>
<dbReference type="InterPro" id="IPR010985">
    <property type="entry name" value="Ribbon_hlx_hlx"/>
</dbReference>
<comment type="caution">
    <text evidence="10">The sequence shown here is derived from an EMBL/GenBank/DDBJ whole genome shotgun (WGS) entry which is preliminary data.</text>
</comment>
<dbReference type="GO" id="GO:0003677">
    <property type="term" value="F:DNA binding"/>
    <property type="evidence" value="ECO:0007669"/>
    <property type="project" value="UniProtKB-KW"/>
</dbReference>
<feature type="binding site" evidence="7">
    <location>
        <position position="96"/>
    </location>
    <ligand>
        <name>Ni(2+)</name>
        <dbReference type="ChEBI" id="CHEBI:49786"/>
    </ligand>
</feature>
<dbReference type="PANTHER" id="PTHR34719:SF2">
    <property type="entry name" value="NICKEL-RESPONSIVE REGULATOR"/>
    <property type="match status" value="1"/>
</dbReference>
<dbReference type="CDD" id="cd22231">
    <property type="entry name" value="RHH_NikR_HicB-like"/>
    <property type="match status" value="1"/>
</dbReference>
<dbReference type="Pfam" id="PF08753">
    <property type="entry name" value="NikR_C"/>
    <property type="match status" value="1"/>
</dbReference>
<dbReference type="InterPro" id="IPR013321">
    <property type="entry name" value="Arc_rbn_hlx_hlx"/>
</dbReference>
<dbReference type="InterPro" id="IPR002145">
    <property type="entry name" value="CopG"/>
</dbReference>
<keyword evidence="3 7" id="KW-0479">Metal-binding</keyword>
<keyword evidence="11" id="KW-1185">Reference proteome</keyword>
<accession>A0A840G9L2</accession>
<dbReference type="HAMAP" id="MF_00476">
    <property type="entry name" value="NikR"/>
    <property type="match status" value="1"/>
</dbReference>
<organism evidence="10 11">
    <name type="scientific">Rhodocyclus tenuis</name>
    <name type="common">Rhodospirillum tenue</name>
    <dbReference type="NCBI Taxonomy" id="1066"/>
    <lineage>
        <taxon>Bacteria</taxon>
        <taxon>Pseudomonadati</taxon>
        <taxon>Pseudomonadota</taxon>
        <taxon>Betaproteobacteria</taxon>
        <taxon>Rhodocyclales</taxon>
        <taxon>Rhodocyclaceae</taxon>
        <taxon>Rhodocyclus</taxon>
    </lineage>
</organism>
<keyword evidence="4 7" id="KW-0805">Transcription regulation</keyword>
<dbReference type="Proteomes" id="UP000587070">
    <property type="component" value="Unassembled WGS sequence"/>
</dbReference>
<dbReference type="InterPro" id="IPR045865">
    <property type="entry name" value="ACT-like_dom_sf"/>
</dbReference>
<feature type="binding site" evidence="7">
    <location>
        <position position="90"/>
    </location>
    <ligand>
        <name>Ni(2+)</name>
        <dbReference type="ChEBI" id="CHEBI:49786"/>
    </ligand>
</feature>
<comment type="function">
    <text evidence="7">Transcriptional regulator.</text>
</comment>
<dbReference type="NCBIfam" id="NF002815">
    <property type="entry name" value="PRK02967.1"/>
    <property type="match status" value="1"/>
</dbReference>
<evidence type="ECO:0000256" key="6">
    <source>
        <dbReference type="ARBA" id="ARBA00023163"/>
    </source>
</evidence>
<dbReference type="InterPro" id="IPR014864">
    <property type="entry name" value="TF_NikR_Ni-bd_C"/>
</dbReference>
<dbReference type="AlphaFoldDB" id="A0A840G9L2"/>
<keyword evidence="6 7" id="KW-0804">Transcription</keyword>
<evidence type="ECO:0000259" key="8">
    <source>
        <dbReference type="Pfam" id="PF01402"/>
    </source>
</evidence>
<evidence type="ECO:0000256" key="3">
    <source>
        <dbReference type="ARBA" id="ARBA00022723"/>
    </source>
</evidence>
<comment type="cofactor">
    <cofactor evidence="7">
        <name>Ni(2+)</name>
        <dbReference type="ChEBI" id="CHEBI:49786"/>
    </cofactor>
    <text evidence="7">Binds 1 nickel ion per subunit.</text>
</comment>
<dbReference type="RefSeq" id="WP_153116328.1">
    <property type="nucleotide sequence ID" value="NZ_JACIGE010000011.1"/>
</dbReference>
<name>A0A840G9L2_RHOTE</name>
<dbReference type="PANTHER" id="PTHR34719">
    <property type="entry name" value="NICKEL-RESPONSIVE REGULATOR"/>
    <property type="match status" value="1"/>
</dbReference>
<evidence type="ECO:0000256" key="5">
    <source>
        <dbReference type="ARBA" id="ARBA00023125"/>
    </source>
</evidence>
<reference evidence="10 11" key="1">
    <citation type="submission" date="2020-08" db="EMBL/GenBank/DDBJ databases">
        <title>Genome sequencing of Purple Non-Sulfur Bacteria from various extreme environments.</title>
        <authorList>
            <person name="Mayer M."/>
        </authorList>
    </citation>
    <scope>NUCLEOTIDE SEQUENCE [LARGE SCALE GENOMIC DNA]</scope>
    <source>
        <strain evidence="10 11">2761</strain>
    </source>
</reference>
<dbReference type="NCBIfam" id="NF003381">
    <property type="entry name" value="PRK04460.1"/>
    <property type="match status" value="1"/>
</dbReference>
<evidence type="ECO:0000256" key="1">
    <source>
        <dbReference type="ARBA" id="ARBA00008478"/>
    </source>
</evidence>
<dbReference type="GO" id="GO:0016151">
    <property type="term" value="F:nickel cation binding"/>
    <property type="evidence" value="ECO:0007669"/>
    <property type="project" value="UniProtKB-UniRule"/>
</dbReference>
<dbReference type="SUPFAM" id="SSF55021">
    <property type="entry name" value="ACT-like"/>
    <property type="match status" value="1"/>
</dbReference>
<evidence type="ECO:0000259" key="9">
    <source>
        <dbReference type="Pfam" id="PF08753"/>
    </source>
</evidence>